<proteinExistence type="predicted"/>
<dbReference type="EMBL" id="JASCZI010151358">
    <property type="protein sequence ID" value="MED6172307.1"/>
    <property type="molecule type" value="Genomic_DNA"/>
</dbReference>
<sequence length="160" mass="18050">MPSTQHVRSSSSTERTSSSHRKTASKLLRKTRNWELIQLPEGWICDGDDEKEIGGMEPSVQKEESSEEDPEEEEDPKEEEDHEEEIPASSSLPMDIDADEDYLRFIEELEHRPEHCPLRISQASVQASPEEASDRQSNGHNASSYDLSRVWQAPSSGPSS</sequence>
<feature type="compositionally biased region" description="Polar residues" evidence="1">
    <location>
        <begin position="135"/>
        <end position="146"/>
    </location>
</feature>
<gene>
    <name evidence="2" type="ORF">PIB30_048852</name>
</gene>
<feature type="compositionally biased region" description="Basic and acidic residues" evidence="1">
    <location>
        <begin position="101"/>
        <end position="117"/>
    </location>
</feature>
<dbReference type="Proteomes" id="UP001341840">
    <property type="component" value="Unassembled WGS sequence"/>
</dbReference>
<name>A0ABU6VG18_9FABA</name>
<organism evidence="2 3">
    <name type="scientific">Stylosanthes scabra</name>
    <dbReference type="NCBI Taxonomy" id="79078"/>
    <lineage>
        <taxon>Eukaryota</taxon>
        <taxon>Viridiplantae</taxon>
        <taxon>Streptophyta</taxon>
        <taxon>Embryophyta</taxon>
        <taxon>Tracheophyta</taxon>
        <taxon>Spermatophyta</taxon>
        <taxon>Magnoliopsida</taxon>
        <taxon>eudicotyledons</taxon>
        <taxon>Gunneridae</taxon>
        <taxon>Pentapetalae</taxon>
        <taxon>rosids</taxon>
        <taxon>fabids</taxon>
        <taxon>Fabales</taxon>
        <taxon>Fabaceae</taxon>
        <taxon>Papilionoideae</taxon>
        <taxon>50 kb inversion clade</taxon>
        <taxon>dalbergioids sensu lato</taxon>
        <taxon>Dalbergieae</taxon>
        <taxon>Pterocarpus clade</taxon>
        <taxon>Stylosanthes</taxon>
    </lineage>
</organism>
<accession>A0ABU6VG18</accession>
<reference evidence="2 3" key="1">
    <citation type="journal article" date="2023" name="Plants (Basel)">
        <title>Bridging the Gap: Combining Genomics and Transcriptomics Approaches to Understand Stylosanthes scabra, an Orphan Legume from the Brazilian Caatinga.</title>
        <authorList>
            <person name="Ferreira-Neto J.R.C."/>
            <person name="da Silva M.D."/>
            <person name="Binneck E."/>
            <person name="de Melo N.F."/>
            <person name="da Silva R.H."/>
            <person name="de Melo A.L.T.M."/>
            <person name="Pandolfi V."/>
            <person name="Bustamante F.O."/>
            <person name="Brasileiro-Vidal A.C."/>
            <person name="Benko-Iseppon A.M."/>
        </authorList>
    </citation>
    <scope>NUCLEOTIDE SEQUENCE [LARGE SCALE GENOMIC DNA]</scope>
    <source>
        <tissue evidence="2">Leaves</tissue>
    </source>
</reference>
<feature type="compositionally biased region" description="Acidic residues" evidence="1">
    <location>
        <begin position="65"/>
        <end position="86"/>
    </location>
</feature>
<feature type="region of interest" description="Disordered" evidence="1">
    <location>
        <begin position="1"/>
        <end position="160"/>
    </location>
</feature>
<feature type="compositionally biased region" description="Basic residues" evidence="1">
    <location>
        <begin position="18"/>
        <end position="31"/>
    </location>
</feature>
<evidence type="ECO:0000256" key="1">
    <source>
        <dbReference type="SAM" id="MobiDB-lite"/>
    </source>
</evidence>
<evidence type="ECO:0000313" key="2">
    <source>
        <dbReference type="EMBL" id="MED6172307.1"/>
    </source>
</evidence>
<keyword evidence="3" id="KW-1185">Reference proteome</keyword>
<protein>
    <submittedName>
        <fullName evidence="2">Uncharacterized protein</fullName>
    </submittedName>
</protein>
<evidence type="ECO:0000313" key="3">
    <source>
        <dbReference type="Proteomes" id="UP001341840"/>
    </source>
</evidence>
<comment type="caution">
    <text evidence="2">The sequence shown here is derived from an EMBL/GenBank/DDBJ whole genome shotgun (WGS) entry which is preliminary data.</text>
</comment>